<proteinExistence type="predicted"/>
<dbReference type="EMBL" id="JANJQO010002943">
    <property type="protein sequence ID" value="KAJ2965543.1"/>
    <property type="molecule type" value="Genomic_DNA"/>
</dbReference>
<dbReference type="Proteomes" id="UP001143910">
    <property type="component" value="Unassembled WGS sequence"/>
</dbReference>
<evidence type="ECO:0000313" key="1">
    <source>
        <dbReference type="EMBL" id="KAJ2965543.1"/>
    </source>
</evidence>
<reference evidence="1" key="1">
    <citation type="submission" date="2022-08" db="EMBL/GenBank/DDBJ databases">
        <title>Genome Sequence of Lecanicillium fungicola.</title>
        <authorList>
            <person name="Buettner E."/>
        </authorList>
    </citation>
    <scope>NUCLEOTIDE SEQUENCE</scope>
    <source>
        <strain evidence="1">Babe33</strain>
    </source>
</reference>
<gene>
    <name evidence="1" type="ORF">NQ176_g10565</name>
</gene>
<keyword evidence="2" id="KW-1185">Reference proteome</keyword>
<accession>A0ACC1MG89</accession>
<sequence length="297" mass="33109">MSDDCDPNWRHAIFSFYRYVPSLPAAIIFAVLFFGSTALHAFQMIKTRTWYLTPLVVGCAFEFIGFAGRAASASQKAGCWTLTPYLIQSMFLLLAPAMFAASIYMVLGRVILLVDGEVYALIRRRWLTKIFVTGDVICFLLLGGGGGILATAKQDKKKADAGNNIIIGGLVLQLLWFAIFVVVAAIFHRRLAASPTSRAQQPGIRWRSYLVTLYVASGLIMIRSLFRVVEYVQGNNGYLLSLEVYLYIFDALMMFVTVSWFNWRHPGEIGLLLRNEKAGNGGLTLLRLRSNSKTVPV</sequence>
<name>A0ACC1MG89_9HYPO</name>
<comment type="caution">
    <text evidence="1">The sequence shown here is derived from an EMBL/GenBank/DDBJ whole genome shotgun (WGS) entry which is preliminary data.</text>
</comment>
<evidence type="ECO:0000313" key="2">
    <source>
        <dbReference type="Proteomes" id="UP001143910"/>
    </source>
</evidence>
<protein>
    <submittedName>
        <fullName evidence="1">Uncharacterized protein</fullName>
    </submittedName>
</protein>
<organism evidence="1 2">
    <name type="scientific">Zarea fungicola</name>
    <dbReference type="NCBI Taxonomy" id="93591"/>
    <lineage>
        <taxon>Eukaryota</taxon>
        <taxon>Fungi</taxon>
        <taxon>Dikarya</taxon>
        <taxon>Ascomycota</taxon>
        <taxon>Pezizomycotina</taxon>
        <taxon>Sordariomycetes</taxon>
        <taxon>Hypocreomycetidae</taxon>
        <taxon>Hypocreales</taxon>
        <taxon>Cordycipitaceae</taxon>
        <taxon>Zarea</taxon>
    </lineage>
</organism>